<proteinExistence type="predicted"/>
<name>A0A2M9AS34_9BACT</name>
<reference evidence="2 3" key="1">
    <citation type="submission" date="2017-11" db="EMBL/GenBank/DDBJ databases">
        <title>Genomic Encyclopedia of Archaeal and Bacterial Type Strains, Phase II (KMG-II): From Individual Species to Whole Genera.</title>
        <authorList>
            <person name="Goeker M."/>
        </authorList>
    </citation>
    <scope>NUCLEOTIDE SEQUENCE [LARGE SCALE GENOMIC DNA]</scope>
    <source>
        <strain evidence="2 3">DSM 11115</strain>
    </source>
</reference>
<dbReference type="Proteomes" id="UP000228535">
    <property type="component" value="Unassembled WGS sequence"/>
</dbReference>
<feature type="transmembrane region" description="Helical" evidence="1">
    <location>
        <begin position="245"/>
        <end position="268"/>
    </location>
</feature>
<evidence type="ECO:0000256" key="1">
    <source>
        <dbReference type="SAM" id="Phobius"/>
    </source>
</evidence>
<keyword evidence="1" id="KW-1133">Transmembrane helix</keyword>
<evidence type="ECO:0000313" key="3">
    <source>
        <dbReference type="Proteomes" id="UP000228535"/>
    </source>
</evidence>
<feature type="transmembrane region" description="Helical" evidence="1">
    <location>
        <begin position="280"/>
        <end position="298"/>
    </location>
</feature>
<protein>
    <submittedName>
        <fullName evidence="2">Uncharacterized protein</fullName>
    </submittedName>
</protein>
<comment type="caution">
    <text evidence="2">The sequence shown here is derived from an EMBL/GenBank/DDBJ whole genome shotgun (WGS) entry which is preliminary data.</text>
</comment>
<feature type="transmembrane region" description="Helical" evidence="1">
    <location>
        <begin position="142"/>
        <end position="160"/>
    </location>
</feature>
<feature type="transmembrane region" description="Helical" evidence="1">
    <location>
        <begin position="304"/>
        <end position="320"/>
    </location>
</feature>
<keyword evidence="3" id="KW-1185">Reference proteome</keyword>
<feature type="transmembrane region" description="Helical" evidence="1">
    <location>
        <begin position="89"/>
        <end position="107"/>
    </location>
</feature>
<dbReference type="RefSeq" id="WP_157807697.1">
    <property type="nucleotide sequence ID" value="NZ_PGFA01000004.1"/>
</dbReference>
<evidence type="ECO:0000313" key="2">
    <source>
        <dbReference type="EMBL" id="PJJ48501.1"/>
    </source>
</evidence>
<sequence length="341" mass="35492">MPPALSRQSLLLVYLLALALLWSNAYFLLVNHPAAHTPAELSYLRMAQGDFEVPAPLRYQVVVPLLARGLAYGARGLANLISPADKPPFGFSFFLVNTLLLAGAGLLTFRSAVATGAAPSSALLGTAALLTCGTATYVAGRLVVDSALVLVVALLYYAILARSGPALLTAVVLGPLLTESFLLFLPVVLFCGGFARWGLRLLALAAGLLLLVAGHWAVDTLLAPTPAAGSNPTVLAYSHLLAGNWGGLLAGAGAFFPFNLVLLAGGWGGLAAMRQWLAPLRPVPTLLLLLAVLGQVLLGGETNWLLAGPVVGVAVALILDRHPLFAPWRRVAGLAPLPETE</sequence>
<accession>A0A2M9AS34</accession>
<feature type="transmembrane region" description="Helical" evidence="1">
    <location>
        <begin position="113"/>
        <end position="130"/>
    </location>
</feature>
<feature type="transmembrane region" description="Helical" evidence="1">
    <location>
        <begin position="197"/>
        <end position="218"/>
    </location>
</feature>
<dbReference type="EMBL" id="PGFA01000004">
    <property type="protein sequence ID" value="PJJ48501.1"/>
    <property type="molecule type" value="Genomic_DNA"/>
</dbReference>
<keyword evidence="1" id="KW-0812">Transmembrane</keyword>
<organism evidence="2 3">
    <name type="scientific">Hymenobacter chitinivorans DSM 11115</name>
    <dbReference type="NCBI Taxonomy" id="1121954"/>
    <lineage>
        <taxon>Bacteria</taxon>
        <taxon>Pseudomonadati</taxon>
        <taxon>Bacteroidota</taxon>
        <taxon>Cytophagia</taxon>
        <taxon>Cytophagales</taxon>
        <taxon>Hymenobacteraceae</taxon>
        <taxon>Hymenobacter</taxon>
    </lineage>
</organism>
<feature type="transmembrane region" description="Helical" evidence="1">
    <location>
        <begin position="166"/>
        <end position="190"/>
    </location>
</feature>
<dbReference type="AlphaFoldDB" id="A0A2M9AS34"/>
<gene>
    <name evidence="2" type="ORF">CLV45_4209</name>
</gene>
<keyword evidence="1" id="KW-0472">Membrane</keyword>